<accession>A0A6P6S243</accession>
<feature type="compositionally biased region" description="Low complexity" evidence="1">
    <location>
        <begin position="11"/>
        <end position="35"/>
    </location>
</feature>
<dbReference type="OrthoDB" id="331108at2759"/>
<evidence type="ECO:0000313" key="3">
    <source>
        <dbReference type="RefSeq" id="XP_026194226.1"/>
    </source>
</evidence>
<dbReference type="GeneID" id="113147545"/>
<feature type="region of interest" description="Disordered" evidence="1">
    <location>
        <begin position="11"/>
        <end position="55"/>
    </location>
</feature>
<organism evidence="2 3">
    <name type="scientific">Cyclospora cayetanensis</name>
    <dbReference type="NCBI Taxonomy" id="88456"/>
    <lineage>
        <taxon>Eukaryota</taxon>
        <taxon>Sar</taxon>
        <taxon>Alveolata</taxon>
        <taxon>Apicomplexa</taxon>
        <taxon>Conoidasida</taxon>
        <taxon>Coccidia</taxon>
        <taxon>Eucoccidiorida</taxon>
        <taxon>Eimeriorina</taxon>
        <taxon>Eimeriidae</taxon>
        <taxon>Cyclospora</taxon>
    </lineage>
</organism>
<reference evidence="3" key="1">
    <citation type="submission" date="2025-08" db="UniProtKB">
        <authorList>
            <consortium name="RefSeq"/>
        </authorList>
    </citation>
    <scope>IDENTIFICATION</scope>
</reference>
<name>A0A6P6S243_9EIME</name>
<dbReference type="RefSeq" id="XP_026194226.1">
    <property type="nucleotide sequence ID" value="XM_026338441.1"/>
</dbReference>
<dbReference type="Proteomes" id="UP000515125">
    <property type="component" value="Unplaced"/>
</dbReference>
<evidence type="ECO:0000256" key="1">
    <source>
        <dbReference type="SAM" id="MobiDB-lite"/>
    </source>
</evidence>
<protein>
    <submittedName>
        <fullName evidence="3">Uncharacterized protein LOC113147545</fullName>
    </submittedName>
</protein>
<sequence>MSVWRSCCGSFWGSSSSSDVGSQSTVGSKSSTSSESWKEEAIDGVDSPDQDFQPHSEASADLLAKKWITHVQKRAAKVWERDQVLDMLRTIAQSVSYSDDPILGDPSPGAPCVQWHGDLSMEQGLPVIHVRKTGQENVVPSYVCKLFTFLFADDESLKLLKETAAGTVSMNCGNSKCVRLSHFVGYTSQWALKYQPKAKAPAKASAKARGAAAKGNPRPKVGRGWLLGSWTSESNASQRTATRECVRAVIYSFRNMSARIVWRPMDTIPKTTLRGALL</sequence>
<keyword evidence="2" id="KW-1185">Reference proteome</keyword>
<dbReference type="AlphaFoldDB" id="A0A6P6S243"/>
<evidence type="ECO:0000313" key="2">
    <source>
        <dbReference type="Proteomes" id="UP000515125"/>
    </source>
</evidence>
<proteinExistence type="predicted"/>
<gene>
    <name evidence="3" type="primary">LOC113147545</name>
</gene>